<evidence type="ECO:0000313" key="3">
    <source>
        <dbReference type="Proteomes" id="UP001152173"/>
    </source>
</evidence>
<accession>A0A9X3LF33</accession>
<evidence type="ECO:0000256" key="1">
    <source>
        <dbReference type="SAM" id="Phobius"/>
    </source>
</evidence>
<feature type="transmembrane region" description="Helical" evidence="1">
    <location>
        <begin position="35"/>
        <end position="55"/>
    </location>
</feature>
<dbReference type="Proteomes" id="UP001152173">
    <property type="component" value="Unassembled WGS sequence"/>
</dbReference>
<keyword evidence="1" id="KW-0472">Membrane</keyword>
<dbReference type="EMBL" id="JAMKBJ010000004">
    <property type="protein sequence ID" value="MCZ8536873.1"/>
    <property type="molecule type" value="Genomic_DNA"/>
</dbReference>
<evidence type="ECO:0000313" key="2">
    <source>
        <dbReference type="EMBL" id="MCZ8536873.1"/>
    </source>
</evidence>
<proteinExistence type="predicted"/>
<protein>
    <submittedName>
        <fullName evidence="2">Uncharacterized protein</fullName>
    </submittedName>
</protein>
<dbReference type="AlphaFoldDB" id="A0A9X3LF33"/>
<name>A0A9X3LF33_9BACL</name>
<keyword evidence="1" id="KW-0812">Transmembrane</keyword>
<keyword evidence="1" id="KW-1133">Transmembrane helix</keyword>
<dbReference type="RefSeq" id="WP_269925969.1">
    <property type="nucleotide sequence ID" value="NZ_JAMKBJ010000004.1"/>
</dbReference>
<gene>
    <name evidence="2" type="ORF">M9R32_06730</name>
</gene>
<comment type="caution">
    <text evidence="2">The sequence shown here is derived from an EMBL/GenBank/DDBJ whole genome shotgun (WGS) entry which is preliminary data.</text>
</comment>
<keyword evidence="3" id="KW-1185">Reference proteome</keyword>
<organism evidence="2 3">
    <name type="scientific">Paenisporosarcina quisquiliarum</name>
    <dbReference type="NCBI Taxonomy" id="365346"/>
    <lineage>
        <taxon>Bacteria</taxon>
        <taxon>Bacillati</taxon>
        <taxon>Bacillota</taxon>
        <taxon>Bacilli</taxon>
        <taxon>Bacillales</taxon>
        <taxon>Caryophanaceae</taxon>
        <taxon>Paenisporosarcina</taxon>
    </lineage>
</organism>
<sequence length="165" mass="19655">MLKNEKLTIAAFLLAFSEGIYYTFKARDYAYMEDYMIHISILIMVIFFTFILYVIPTEPHEQSEKNRKLFILYGILIGLPIYYFVIQPQYTFQEAELLIEQKEKVELPNKDNAEKFNAVDFGWKHTKKVPNLQNQEDYFISAIKDGKILYYIFDPRTGDYLLFKP</sequence>
<feature type="transmembrane region" description="Helical" evidence="1">
    <location>
        <begin position="67"/>
        <end position="85"/>
    </location>
</feature>
<reference evidence="2" key="1">
    <citation type="submission" date="2022-05" db="EMBL/GenBank/DDBJ databases">
        <authorList>
            <person name="Colautti A."/>
            <person name="Iacumin L."/>
        </authorList>
    </citation>
    <scope>NUCLEOTIDE SEQUENCE</scope>
    <source>
        <strain evidence="2">SK 55</strain>
    </source>
</reference>